<dbReference type="GO" id="GO:0005739">
    <property type="term" value="C:mitochondrion"/>
    <property type="evidence" value="ECO:0007669"/>
    <property type="project" value="TreeGrafter"/>
</dbReference>
<dbReference type="GO" id="GO:0005829">
    <property type="term" value="C:cytosol"/>
    <property type="evidence" value="ECO:0007669"/>
    <property type="project" value="TreeGrafter"/>
</dbReference>
<dbReference type="FunFam" id="3.30.930.10:FF:000021">
    <property type="entry name" value="Probable histidine--tRNA ligase, mitochondrial"/>
    <property type="match status" value="1"/>
</dbReference>
<keyword evidence="5" id="KW-0436">Ligase</keyword>
<dbReference type="PANTHER" id="PTHR11476">
    <property type="entry name" value="HISTIDYL-TRNA SYNTHETASE"/>
    <property type="match status" value="1"/>
</dbReference>
<comment type="subcellular location">
    <subcellularLocation>
        <location evidence="1">Cytoplasm</location>
    </subcellularLocation>
</comment>
<comment type="catalytic activity">
    <reaction evidence="11">
        <text>tRNA(His) + L-histidine + ATP = L-histidyl-tRNA(His) + AMP + diphosphate + H(+)</text>
        <dbReference type="Rhea" id="RHEA:17313"/>
        <dbReference type="Rhea" id="RHEA-COMP:9665"/>
        <dbReference type="Rhea" id="RHEA-COMP:9689"/>
        <dbReference type="ChEBI" id="CHEBI:15378"/>
        <dbReference type="ChEBI" id="CHEBI:30616"/>
        <dbReference type="ChEBI" id="CHEBI:33019"/>
        <dbReference type="ChEBI" id="CHEBI:57595"/>
        <dbReference type="ChEBI" id="CHEBI:78442"/>
        <dbReference type="ChEBI" id="CHEBI:78527"/>
        <dbReference type="ChEBI" id="CHEBI:456215"/>
        <dbReference type="EC" id="6.1.1.21"/>
    </reaction>
</comment>
<keyword evidence="7" id="KW-0067">ATP-binding</keyword>
<dbReference type="InterPro" id="IPR004154">
    <property type="entry name" value="Anticodon-bd"/>
</dbReference>
<evidence type="ECO:0000256" key="5">
    <source>
        <dbReference type="ARBA" id="ARBA00022598"/>
    </source>
</evidence>
<dbReference type="EC" id="6.1.1.21" evidence="3"/>
<keyword evidence="6" id="KW-0547">Nucleotide-binding</keyword>
<evidence type="ECO:0000256" key="4">
    <source>
        <dbReference type="ARBA" id="ARBA00022490"/>
    </source>
</evidence>
<feature type="compositionally biased region" description="Low complexity" evidence="15">
    <location>
        <begin position="46"/>
        <end position="57"/>
    </location>
</feature>
<dbReference type="InterPro" id="IPR004516">
    <property type="entry name" value="HisRS/HisZ"/>
</dbReference>
<protein>
    <recommendedName>
        <fullName evidence="13">Histidine--tRNA ligase, mitochondrial</fullName>
        <ecNumber evidence="3">6.1.1.21</ecNumber>
    </recommendedName>
    <alternativeName>
        <fullName evidence="10">Histidyl-tRNA synthetase</fullName>
    </alternativeName>
</protein>
<feature type="binding site" evidence="14">
    <location>
        <position position="219"/>
    </location>
    <ligand>
        <name>L-histidine</name>
        <dbReference type="ChEBI" id="CHEBI:57595"/>
    </ligand>
</feature>
<dbReference type="GO" id="GO:0004821">
    <property type="term" value="F:histidine-tRNA ligase activity"/>
    <property type="evidence" value="ECO:0007669"/>
    <property type="project" value="UniProtKB-EC"/>
</dbReference>
<dbReference type="GO" id="GO:0032543">
    <property type="term" value="P:mitochondrial translation"/>
    <property type="evidence" value="ECO:0007669"/>
    <property type="project" value="TreeGrafter"/>
</dbReference>
<dbReference type="Proteomes" id="UP001283341">
    <property type="component" value="Unassembled WGS sequence"/>
</dbReference>
<keyword evidence="9" id="KW-0030">Aminoacyl-tRNA synthetase</keyword>
<evidence type="ECO:0000256" key="9">
    <source>
        <dbReference type="ARBA" id="ARBA00023146"/>
    </source>
</evidence>
<dbReference type="Gene3D" id="3.40.50.800">
    <property type="entry name" value="Anticodon-binding domain"/>
    <property type="match status" value="1"/>
</dbReference>
<organism evidence="17 18">
    <name type="scientific">Apodospora peruviana</name>
    <dbReference type="NCBI Taxonomy" id="516989"/>
    <lineage>
        <taxon>Eukaryota</taxon>
        <taxon>Fungi</taxon>
        <taxon>Dikarya</taxon>
        <taxon>Ascomycota</taxon>
        <taxon>Pezizomycotina</taxon>
        <taxon>Sordariomycetes</taxon>
        <taxon>Sordariomycetidae</taxon>
        <taxon>Sordariales</taxon>
        <taxon>Lasiosphaeriaceae</taxon>
        <taxon>Apodospora</taxon>
    </lineage>
</organism>
<dbReference type="PROSITE" id="PS50862">
    <property type="entry name" value="AA_TRNA_LIGASE_II"/>
    <property type="match status" value="1"/>
</dbReference>
<comment type="caution">
    <text evidence="17">The sequence shown here is derived from an EMBL/GenBank/DDBJ whole genome shotgun (WGS) entry which is preliminary data.</text>
</comment>
<evidence type="ECO:0000256" key="10">
    <source>
        <dbReference type="ARBA" id="ARBA00030619"/>
    </source>
</evidence>
<dbReference type="InterPro" id="IPR041715">
    <property type="entry name" value="HisRS-like_core"/>
</dbReference>
<evidence type="ECO:0000256" key="6">
    <source>
        <dbReference type="ARBA" id="ARBA00022741"/>
    </source>
</evidence>
<keyword evidence="8" id="KW-0648">Protein biosynthesis</keyword>
<evidence type="ECO:0000256" key="12">
    <source>
        <dbReference type="ARBA" id="ARBA00058343"/>
    </source>
</evidence>
<evidence type="ECO:0000256" key="3">
    <source>
        <dbReference type="ARBA" id="ARBA00012815"/>
    </source>
</evidence>
<dbReference type="InterPro" id="IPR045864">
    <property type="entry name" value="aa-tRNA-synth_II/BPL/LPL"/>
</dbReference>
<evidence type="ECO:0000256" key="13">
    <source>
        <dbReference type="ARBA" id="ARBA00067413"/>
    </source>
</evidence>
<feature type="binding site" evidence="14">
    <location>
        <begin position="372"/>
        <end position="373"/>
    </location>
    <ligand>
        <name>L-histidine</name>
        <dbReference type="ChEBI" id="CHEBI:57595"/>
    </ligand>
</feature>
<evidence type="ECO:0000256" key="1">
    <source>
        <dbReference type="ARBA" id="ARBA00004496"/>
    </source>
</evidence>
<dbReference type="EMBL" id="JAUEDM010000008">
    <property type="protein sequence ID" value="KAK3312761.1"/>
    <property type="molecule type" value="Genomic_DNA"/>
</dbReference>
<dbReference type="SUPFAM" id="SSF52954">
    <property type="entry name" value="Class II aaRS ABD-related"/>
    <property type="match status" value="1"/>
</dbReference>
<evidence type="ECO:0000256" key="8">
    <source>
        <dbReference type="ARBA" id="ARBA00022917"/>
    </source>
</evidence>
<feature type="region of interest" description="Disordered" evidence="15">
    <location>
        <begin position="38"/>
        <end position="67"/>
    </location>
</feature>
<dbReference type="AlphaFoldDB" id="A0AAE0HU58"/>
<keyword evidence="4" id="KW-0963">Cytoplasm</keyword>
<evidence type="ECO:0000259" key="16">
    <source>
        <dbReference type="PROSITE" id="PS50862"/>
    </source>
</evidence>
<feature type="domain" description="Aminoacyl-transfer RNA synthetases class-II family profile" evidence="16">
    <location>
        <begin position="103"/>
        <end position="452"/>
    </location>
</feature>
<dbReference type="GO" id="GO:0005524">
    <property type="term" value="F:ATP binding"/>
    <property type="evidence" value="ECO:0007669"/>
    <property type="project" value="UniProtKB-KW"/>
</dbReference>
<evidence type="ECO:0000256" key="7">
    <source>
        <dbReference type="ARBA" id="ARBA00022840"/>
    </source>
</evidence>
<dbReference type="GO" id="GO:0006427">
    <property type="term" value="P:histidyl-tRNA aminoacylation"/>
    <property type="evidence" value="ECO:0007669"/>
    <property type="project" value="InterPro"/>
</dbReference>
<dbReference type="GO" id="GO:0003723">
    <property type="term" value="F:RNA binding"/>
    <property type="evidence" value="ECO:0007669"/>
    <property type="project" value="TreeGrafter"/>
</dbReference>
<dbReference type="CDD" id="cd00773">
    <property type="entry name" value="HisRS-like_core"/>
    <property type="match status" value="1"/>
</dbReference>
<dbReference type="PANTHER" id="PTHR11476:SF7">
    <property type="entry name" value="HISTIDINE--TRNA LIGASE"/>
    <property type="match status" value="1"/>
</dbReference>
<proteinExistence type="inferred from homology"/>
<dbReference type="InterPro" id="IPR015807">
    <property type="entry name" value="His-tRNA-ligase"/>
</dbReference>
<reference evidence="17" key="2">
    <citation type="submission" date="2023-06" db="EMBL/GenBank/DDBJ databases">
        <authorList>
            <consortium name="Lawrence Berkeley National Laboratory"/>
            <person name="Haridas S."/>
            <person name="Hensen N."/>
            <person name="Bonometti L."/>
            <person name="Westerberg I."/>
            <person name="Brannstrom I.O."/>
            <person name="Guillou S."/>
            <person name="Cros-Aarteil S."/>
            <person name="Calhoun S."/>
            <person name="Kuo A."/>
            <person name="Mondo S."/>
            <person name="Pangilinan J."/>
            <person name="Riley R."/>
            <person name="Labutti K."/>
            <person name="Andreopoulos B."/>
            <person name="Lipzen A."/>
            <person name="Chen C."/>
            <person name="Yanf M."/>
            <person name="Daum C."/>
            <person name="Ng V."/>
            <person name="Clum A."/>
            <person name="Steindorff A."/>
            <person name="Ohm R."/>
            <person name="Martin F."/>
            <person name="Silar P."/>
            <person name="Natvig D."/>
            <person name="Lalanne C."/>
            <person name="Gautier V."/>
            <person name="Ament-Velasquez S.L."/>
            <person name="Kruys A."/>
            <person name="Hutchinson M.I."/>
            <person name="Powell A.J."/>
            <person name="Barry K."/>
            <person name="Miller A.N."/>
            <person name="Grigoriev I.V."/>
            <person name="Debuchy R."/>
            <person name="Gladieux P."/>
            <person name="Thoren M.H."/>
            <person name="Johannesson H."/>
        </authorList>
    </citation>
    <scope>NUCLEOTIDE SEQUENCE</scope>
    <source>
        <strain evidence="17">CBS 118394</strain>
    </source>
</reference>
<dbReference type="SUPFAM" id="SSF55681">
    <property type="entry name" value="Class II aaRS and biotin synthetases"/>
    <property type="match status" value="1"/>
</dbReference>
<accession>A0AAE0HU58</accession>
<feature type="binding site" evidence="14">
    <location>
        <position position="368"/>
    </location>
    <ligand>
        <name>L-histidine</name>
        <dbReference type="ChEBI" id="CHEBI:57595"/>
    </ligand>
</feature>
<evidence type="ECO:0000256" key="14">
    <source>
        <dbReference type="PIRSR" id="PIRSR001549-1"/>
    </source>
</evidence>
<name>A0AAE0HU58_9PEZI</name>
<reference evidence="17" key="1">
    <citation type="journal article" date="2023" name="Mol. Phylogenet. Evol.">
        <title>Genome-scale phylogeny and comparative genomics of the fungal order Sordariales.</title>
        <authorList>
            <person name="Hensen N."/>
            <person name="Bonometti L."/>
            <person name="Westerberg I."/>
            <person name="Brannstrom I.O."/>
            <person name="Guillou S."/>
            <person name="Cros-Aarteil S."/>
            <person name="Calhoun S."/>
            <person name="Haridas S."/>
            <person name="Kuo A."/>
            <person name="Mondo S."/>
            <person name="Pangilinan J."/>
            <person name="Riley R."/>
            <person name="LaButti K."/>
            <person name="Andreopoulos B."/>
            <person name="Lipzen A."/>
            <person name="Chen C."/>
            <person name="Yan M."/>
            <person name="Daum C."/>
            <person name="Ng V."/>
            <person name="Clum A."/>
            <person name="Steindorff A."/>
            <person name="Ohm R.A."/>
            <person name="Martin F."/>
            <person name="Silar P."/>
            <person name="Natvig D.O."/>
            <person name="Lalanne C."/>
            <person name="Gautier V."/>
            <person name="Ament-Velasquez S.L."/>
            <person name="Kruys A."/>
            <person name="Hutchinson M.I."/>
            <person name="Powell A.J."/>
            <person name="Barry K."/>
            <person name="Miller A.N."/>
            <person name="Grigoriev I.V."/>
            <person name="Debuchy R."/>
            <person name="Gladieux P."/>
            <person name="Hiltunen Thoren M."/>
            <person name="Johannesson H."/>
        </authorList>
    </citation>
    <scope>NUCLEOTIDE SEQUENCE</scope>
    <source>
        <strain evidence="17">CBS 118394</strain>
    </source>
</reference>
<keyword evidence="18" id="KW-1185">Reference proteome</keyword>
<sequence>MLPALIAVTRGHERTVIARASRRPIRSPSSLLVSFTSTPSRRQFLSSNPTSSSPAAAMEAGSSTPLPAPAVAQEVTDAKMAPKEKEVKLPSRPAAVQLKVPKGTRDWSGADMHVREHLFKTMNDIFKSHGGTPLDTPVFELKEILAGKYGEDSRLIYDLEDQGGELCSLRYDLTVPFARWLAMTGTQQVKRYQIAKVYRRDQPAIARGRFREFHQCDFDIAGVYDAMIPDSEILSIIVEVFEALQLDITIKLNHRKILDGLFTVAGVPAEKIRPISSAVDKLDKMPWAEVKKEMVEEKGLAEEVADQIGVYVQNKGTITEMIEYIQADAKLSADENIQAGLKDMGLLAKYLKAMEIDTKVSFDLSLARGLDYYTSLIFEVINQPPKETGDKKKSRKDDPASQVGSIAAGGRYDNLVGMYGKKQIPCVGISFGVDRIFTILAARNKKKEGARPVELDVYVMAAGSNSLLEERMAITRQLWKAGLRAEFQPKVKVKMAQQFKNAEGVPLGVILGEDEWAKGQVRLKVLNQGKDAEKDDGKLVEKDNIVAEVKKLLV</sequence>
<feature type="binding site" evidence="14">
    <location>
        <position position="215"/>
    </location>
    <ligand>
        <name>L-histidine</name>
        <dbReference type="ChEBI" id="CHEBI:57595"/>
    </ligand>
</feature>
<feature type="binding site" evidence="14">
    <location>
        <position position="199"/>
    </location>
    <ligand>
        <name>L-histidine</name>
        <dbReference type="ChEBI" id="CHEBI:57595"/>
    </ligand>
</feature>
<dbReference type="InterPro" id="IPR006195">
    <property type="entry name" value="aa-tRNA-synth_II"/>
</dbReference>
<evidence type="ECO:0000313" key="17">
    <source>
        <dbReference type="EMBL" id="KAK3312761.1"/>
    </source>
</evidence>
<evidence type="ECO:0000256" key="2">
    <source>
        <dbReference type="ARBA" id="ARBA00008226"/>
    </source>
</evidence>
<dbReference type="Gene3D" id="3.30.930.10">
    <property type="entry name" value="Bira Bifunctional Protein, Domain 2"/>
    <property type="match status" value="1"/>
</dbReference>
<evidence type="ECO:0000256" key="11">
    <source>
        <dbReference type="ARBA" id="ARBA00047639"/>
    </source>
</evidence>
<dbReference type="NCBIfam" id="TIGR00442">
    <property type="entry name" value="hisS"/>
    <property type="match status" value="1"/>
</dbReference>
<comment type="function">
    <text evidence="12">Catalyzes the aminoacylation of histidyl-tRNA in both the cytoplasm and the mitochondrion.</text>
</comment>
<evidence type="ECO:0000256" key="15">
    <source>
        <dbReference type="SAM" id="MobiDB-lite"/>
    </source>
</evidence>
<comment type="similarity">
    <text evidence="2">Belongs to the class-II aminoacyl-tRNA synthetase family.</text>
</comment>
<feature type="compositionally biased region" description="Basic and acidic residues" evidence="15">
    <location>
        <begin position="387"/>
        <end position="399"/>
    </location>
</feature>
<evidence type="ECO:0000313" key="18">
    <source>
        <dbReference type="Proteomes" id="UP001283341"/>
    </source>
</evidence>
<feature type="binding site" evidence="14">
    <location>
        <begin position="172"/>
        <end position="174"/>
    </location>
    <ligand>
        <name>L-histidine</name>
        <dbReference type="ChEBI" id="CHEBI:57595"/>
    </ligand>
</feature>
<feature type="region of interest" description="Disordered" evidence="15">
    <location>
        <begin position="386"/>
        <end position="405"/>
    </location>
</feature>
<gene>
    <name evidence="17" type="ORF">B0H66DRAFT_380237</name>
</gene>
<dbReference type="FunFam" id="3.40.50.800:FF:000015">
    <property type="entry name" value="Histidyl-tRNA synthetase, mitochondrial"/>
    <property type="match status" value="1"/>
</dbReference>
<dbReference type="InterPro" id="IPR036621">
    <property type="entry name" value="Anticodon-bd_dom_sf"/>
</dbReference>
<dbReference type="PIRSF" id="PIRSF001549">
    <property type="entry name" value="His-tRNA_synth"/>
    <property type="match status" value="1"/>
</dbReference>
<dbReference type="Pfam" id="PF13393">
    <property type="entry name" value="tRNA-synt_His"/>
    <property type="match status" value="1"/>
</dbReference>
<dbReference type="Pfam" id="PF03129">
    <property type="entry name" value="HGTP_anticodon"/>
    <property type="match status" value="1"/>
</dbReference>